<sequence length="199" mass="22474">MGYFAAISSCFRHYFSFNGRAPRSEYWYWNLTTILINILLGAGPLLAGRATFSETVTRLPLLALFWLVTLLPNFSVLVRRLHDVNKSGFWWFGTFIPFINFYVLFLLFFKRGSRGPNKFGDDPNGGDASPDLIVQMGSSKSPPRKRFFNEEFAYAHPEGRTTPKAANERPRARVPIIAGKQANGFGRRGAGNHTGFRSN</sequence>
<gene>
    <name evidence="3" type="ORF">SAMN04488056_10348</name>
</gene>
<feature type="transmembrane region" description="Helical" evidence="2">
    <location>
        <begin position="89"/>
        <end position="109"/>
    </location>
</feature>
<feature type="transmembrane region" description="Helical" evidence="2">
    <location>
        <begin position="59"/>
        <end position="77"/>
    </location>
</feature>
<dbReference type="PANTHER" id="PTHR34980:SF2">
    <property type="entry name" value="INNER MEMBRANE PROTEIN YHAH-RELATED"/>
    <property type="match status" value="1"/>
</dbReference>
<evidence type="ECO:0000256" key="1">
    <source>
        <dbReference type="SAM" id="MobiDB-lite"/>
    </source>
</evidence>
<accession>A0A1I5E644</accession>
<keyword evidence="4" id="KW-1185">Reference proteome</keyword>
<name>A0A1I5E644_9HYPH</name>
<evidence type="ECO:0000313" key="3">
    <source>
        <dbReference type="EMBL" id="SFO06897.1"/>
    </source>
</evidence>
<dbReference type="AlphaFoldDB" id="A0A1I5E644"/>
<dbReference type="Pfam" id="PF05656">
    <property type="entry name" value="DUF805"/>
    <property type="match status" value="1"/>
</dbReference>
<keyword evidence="2" id="KW-0812">Transmembrane</keyword>
<reference evidence="3 4" key="1">
    <citation type="submission" date="2016-10" db="EMBL/GenBank/DDBJ databases">
        <authorList>
            <person name="de Groot N.N."/>
        </authorList>
    </citation>
    <scope>NUCLEOTIDE SEQUENCE [LARGE SCALE GENOMIC DNA]</scope>
    <source>
        <strain evidence="3 4">CGMCC 1.9157</strain>
    </source>
</reference>
<evidence type="ECO:0000256" key="2">
    <source>
        <dbReference type="SAM" id="Phobius"/>
    </source>
</evidence>
<proteinExistence type="predicted"/>
<dbReference type="EMBL" id="FOVR01000003">
    <property type="protein sequence ID" value="SFO06897.1"/>
    <property type="molecule type" value="Genomic_DNA"/>
</dbReference>
<dbReference type="OrthoDB" id="9812349at2"/>
<keyword evidence="2" id="KW-1133">Transmembrane helix</keyword>
<feature type="region of interest" description="Disordered" evidence="1">
    <location>
        <begin position="157"/>
        <end position="199"/>
    </location>
</feature>
<feature type="compositionally biased region" description="Basic and acidic residues" evidence="1">
    <location>
        <begin position="157"/>
        <end position="171"/>
    </location>
</feature>
<dbReference type="PANTHER" id="PTHR34980">
    <property type="entry name" value="INNER MEMBRANE PROTEIN-RELATED-RELATED"/>
    <property type="match status" value="1"/>
</dbReference>
<dbReference type="GO" id="GO:0005886">
    <property type="term" value="C:plasma membrane"/>
    <property type="evidence" value="ECO:0007669"/>
    <property type="project" value="TreeGrafter"/>
</dbReference>
<organism evidence="3 4">
    <name type="scientific">Cohaesibacter marisflavi</name>
    <dbReference type="NCBI Taxonomy" id="655353"/>
    <lineage>
        <taxon>Bacteria</taxon>
        <taxon>Pseudomonadati</taxon>
        <taxon>Pseudomonadota</taxon>
        <taxon>Alphaproteobacteria</taxon>
        <taxon>Hyphomicrobiales</taxon>
        <taxon>Cohaesibacteraceae</taxon>
    </lineage>
</organism>
<feature type="transmembrane region" description="Helical" evidence="2">
    <location>
        <begin position="26"/>
        <end position="47"/>
    </location>
</feature>
<dbReference type="Proteomes" id="UP000199236">
    <property type="component" value="Unassembled WGS sequence"/>
</dbReference>
<dbReference type="InterPro" id="IPR008523">
    <property type="entry name" value="DUF805"/>
</dbReference>
<dbReference type="RefSeq" id="WP_139229224.1">
    <property type="nucleotide sequence ID" value="NZ_FOVR01000003.1"/>
</dbReference>
<keyword evidence="2" id="KW-0472">Membrane</keyword>
<evidence type="ECO:0000313" key="4">
    <source>
        <dbReference type="Proteomes" id="UP000199236"/>
    </source>
</evidence>
<protein>
    <submittedName>
        <fullName evidence="3">Uncharacterized membrane protein YhaH, DUF805 family</fullName>
    </submittedName>
</protein>